<evidence type="ECO:0000313" key="1">
    <source>
        <dbReference type="EMBL" id="JAD22411.1"/>
    </source>
</evidence>
<organism evidence="1">
    <name type="scientific">Arundo donax</name>
    <name type="common">Giant reed</name>
    <name type="synonym">Donax arundinaceus</name>
    <dbReference type="NCBI Taxonomy" id="35708"/>
    <lineage>
        <taxon>Eukaryota</taxon>
        <taxon>Viridiplantae</taxon>
        <taxon>Streptophyta</taxon>
        <taxon>Embryophyta</taxon>
        <taxon>Tracheophyta</taxon>
        <taxon>Spermatophyta</taxon>
        <taxon>Magnoliopsida</taxon>
        <taxon>Liliopsida</taxon>
        <taxon>Poales</taxon>
        <taxon>Poaceae</taxon>
        <taxon>PACMAD clade</taxon>
        <taxon>Arundinoideae</taxon>
        <taxon>Arundineae</taxon>
        <taxon>Arundo</taxon>
    </lineage>
</organism>
<reference evidence="1" key="2">
    <citation type="journal article" date="2015" name="Data Brief">
        <title>Shoot transcriptome of the giant reed, Arundo donax.</title>
        <authorList>
            <person name="Barrero R.A."/>
            <person name="Guerrero F.D."/>
            <person name="Moolhuijzen P."/>
            <person name="Goolsby J.A."/>
            <person name="Tidwell J."/>
            <person name="Bellgard S.E."/>
            <person name="Bellgard M.I."/>
        </authorList>
    </citation>
    <scope>NUCLEOTIDE SEQUENCE</scope>
    <source>
        <tissue evidence="1">Shoot tissue taken approximately 20 cm above the soil surface</tissue>
    </source>
</reference>
<sequence>MPRHSRPLSSSGLVSSTLPTANLATTTMIGEREGAAPACHNVARLSGAAAGPARQPRCTPRLV</sequence>
<dbReference type="AlphaFoldDB" id="A0A0A8Y890"/>
<dbReference type="EMBL" id="GBRH01275484">
    <property type="protein sequence ID" value="JAD22411.1"/>
    <property type="molecule type" value="Transcribed_RNA"/>
</dbReference>
<accession>A0A0A8Y890</accession>
<name>A0A0A8Y890_ARUDO</name>
<reference evidence="1" key="1">
    <citation type="submission" date="2014-09" db="EMBL/GenBank/DDBJ databases">
        <authorList>
            <person name="Magalhaes I.L.F."/>
            <person name="Oliveira U."/>
            <person name="Santos F.R."/>
            <person name="Vidigal T.H.D.A."/>
            <person name="Brescovit A.D."/>
            <person name="Santos A.J."/>
        </authorList>
    </citation>
    <scope>NUCLEOTIDE SEQUENCE</scope>
    <source>
        <tissue evidence="1">Shoot tissue taken approximately 20 cm above the soil surface</tissue>
    </source>
</reference>
<proteinExistence type="predicted"/>
<protein>
    <submittedName>
        <fullName evidence="1">Uncharacterized protein</fullName>
    </submittedName>
</protein>